<keyword evidence="5" id="KW-1185">Reference proteome</keyword>
<keyword evidence="4" id="KW-0378">Hydrolase</keyword>
<feature type="transmembrane region" description="Helical" evidence="1">
    <location>
        <begin position="25"/>
        <end position="45"/>
    </location>
</feature>
<sequence length="323" mass="35722">MLSLSRFTKALGVPFWNRDERRLRAGWRIVAMLALYLVLTISSMTAIDAGFDGYEEYAAPFALVLTAVLTVWLATQYLDRRPFRSLGLRLDRTWWREFGVGIGLGLFLTGGVLAIYLVAGWATIEGWFVAEERTFLNAFGLRVVIYAAVAFLEELLFRGYFITNATEGVPSRFVGLFDGIVPRRWLGAIPVVVAVFVSSLVFAHFHGDSLTAMQYIHFWLAGVLLALPYVLTGRLGASIGLHWAFNVGMTSLFNVEGGLPAFVRLGFDGPALWVGETALTETGMIVVTIGVVLLWARSRGLTGLDESFRRDAAEPDRSVPLDD</sequence>
<dbReference type="GO" id="GO:0004175">
    <property type="term" value="F:endopeptidase activity"/>
    <property type="evidence" value="ECO:0007669"/>
    <property type="project" value="UniProtKB-ARBA"/>
</dbReference>
<evidence type="ECO:0000313" key="4">
    <source>
        <dbReference type="EMBL" id="MCU4727716.1"/>
    </source>
</evidence>
<proteinExistence type="predicted"/>
<keyword evidence="1" id="KW-0812">Transmembrane</keyword>
<evidence type="ECO:0000313" key="3">
    <source>
        <dbReference type="EMBL" id="MCU4718729.1"/>
    </source>
</evidence>
<dbReference type="EMBL" id="JAOPKC010000014">
    <property type="protein sequence ID" value="MCU4718729.1"/>
    <property type="molecule type" value="Genomic_DNA"/>
</dbReference>
<evidence type="ECO:0000313" key="5">
    <source>
        <dbReference type="Proteomes" id="UP001208186"/>
    </source>
</evidence>
<reference evidence="4" key="1">
    <citation type="submission" date="2023-02" db="EMBL/GenBank/DDBJ databases">
        <title>Enrichment on poylsaccharides allowed isolation of novel metabolic and taxonomic groups of Haloarchaea.</title>
        <authorList>
            <person name="Sorokin D.Y."/>
            <person name="Elcheninov A.G."/>
            <person name="Khizhniak T.V."/>
            <person name="Kolganova T.V."/>
            <person name="Kublanov I.V."/>
        </authorList>
    </citation>
    <scope>NUCLEOTIDE SEQUENCE</scope>
    <source>
        <strain evidence="3 5">HArc-curdl5-1</strain>
        <strain evidence="4">HArc-curdl7</strain>
    </source>
</reference>
<dbReference type="RefSeq" id="WP_315909483.1">
    <property type="nucleotide sequence ID" value="NZ_JAOPKC010000014.1"/>
</dbReference>
<dbReference type="Proteomes" id="UP001209746">
    <property type="component" value="Unassembled WGS sequence"/>
</dbReference>
<evidence type="ECO:0000256" key="1">
    <source>
        <dbReference type="SAM" id="Phobius"/>
    </source>
</evidence>
<evidence type="ECO:0000313" key="6">
    <source>
        <dbReference type="Proteomes" id="UP001209746"/>
    </source>
</evidence>
<dbReference type="GO" id="GO:0080120">
    <property type="term" value="P:CAAX-box protein maturation"/>
    <property type="evidence" value="ECO:0007669"/>
    <property type="project" value="UniProtKB-ARBA"/>
</dbReference>
<feature type="transmembrane region" description="Helical" evidence="1">
    <location>
        <begin position="98"/>
        <end position="122"/>
    </location>
</feature>
<accession>A0AAE3ICA4</accession>
<dbReference type="AlphaFoldDB" id="A0AAE3ICA4"/>
<feature type="transmembrane region" description="Helical" evidence="1">
    <location>
        <begin position="57"/>
        <end position="78"/>
    </location>
</feature>
<feature type="domain" description="CAAX prenyl protease 2/Lysostaphin resistance protein A-like" evidence="2">
    <location>
        <begin position="141"/>
        <end position="247"/>
    </location>
</feature>
<dbReference type="EMBL" id="JAOPKD010000013">
    <property type="protein sequence ID" value="MCU4727716.1"/>
    <property type="molecule type" value="Genomic_DNA"/>
</dbReference>
<keyword evidence="1" id="KW-1133">Transmembrane helix</keyword>
<organism evidence="4 6">
    <name type="scientific">Halapricum hydrolyticum</name>
    <dbReference type="NCBI Taxonomy" id="2979991"/>
    <lineage>
        <taxon>Archaea</taxon>
        <taxon>Methanobacteriati</taxon>
        <taxon>Methanobacteriota</taxon>
        <taxon>Stenosarchaea group</taxon>
        <taxon>Halobacteria</taxon>
        <taxon>Halobacteriales</taxon>
        <taxon>Haloarculaceae</taxon>
        <taxon>Halapricum</taxon>
    </lineage>
</organism>
<dbReference type="PANTHER" id="PTHR39430:SF1">
    <property type="entry name" value="PROTEASE"/>
    <property type="match status" value="1"/>
</dbReference>
<feature type="transmembrane region" description="Helical" evidence="1">
    <location>
        <begin position="212"/>
        <end position="231"/>
    </location>
</feature>
<feature type="transmembrane region" description="Helical" evidence="1">
    <location>
        <begin position="185"/>
        <end position="206"/>
    </location>
</feature>
<dbReference type="Proteomes" id="UP001208186">
    <property type="component" value="Unassembled WGS sequence"/>
</dbReference>
<keyword evidence="1" id="KW-0472">Membrane</keyword>
<keyword evidence="4" id="KW-0482">Metalloprotease</keyword>
<feature type="transmembrane region" description="Helical" evidence="1">
    <location>
        <begin position="134"/>
        <end position="152"/>
    </location>
</feature>
<gene>
    <name evidence="4" type="ORF">OB914_12135</name>
    <name evidence="3" type="ORF">OB916_11715</name>
</gene>
<dbReference type="InterPro" id="IPR003675">
    <property type="entry name" value="Rce1/LyrA-like_dom"/>
</dbReference>
<dbReference type="PANTHER" id="PTHR39430">
    <property type="entry name" value="MEMBRANE-ASSOCIATED PROTEASE-RELATED"/>
    <property type="match status" value="1"/>
</dbReference>
<evidence type="ECO:0000259" key="2">
    <source>
        <dbReference type="Pfam" id="PF02517"/>
    </source>
</evidence>
<feature type="transmembrane region" description="Helical" evidence="1">
    <location>
        <begin position="278"/>
        <end position="296"/>
    </location>
</feature>
<protein>
    <submittedName>
        <fullName evidence="4">CPBP family intramembrane metalloprotease</fullName>
    </submittedName>
</protein>
<dbReference type="Pfam" id="PF02517">
    <property type="entry name" value="Rce1-like"/>
    <property type="match status" value="1"/>
</dbReference>
<feature type="transmembrane region" description="Helical" evidence="1">
    <location>
        <begin position="243"/>
        <end position="263"/>
    </location>
</feature>
<name>A0AAE3ICA4_9EURY</name>
<keyword evidence="4" id="KW-0645">Protease</keyword>
<comment type="caution">
    <text evidence="4">The sequence shown here is derived from an EMBL/GenBank/DDBJ whole genome shotgun (WGS) entry which is preliminary data.</text>
</comment>
<dbReference type="GO" id="GO:0008237">
    <property type="term" value="F:metallopeptidase activity"/>
    <property type="evidence" value="ECO:0007669"/>
    <property type="project" value="UniProtKB-KW"/>
</dbReference>